<dbReference type="Pfam" id="PF02574">
    <property type="entry name" value="S-methyl_trans"/>
    <property type="match status" value="1"/>
</dbReference>
<keyword evidence="1" id="KW-0489">Methyltransferase</keyword>
<dbReference type="GO" id="GO:0009086">
    <property type="term" value="P:methionine biosynthetic process"/>
    <property type="evidence" value="ECO:0007669"/>
    <property type="project" value="TreeGrafter"/>
</dbReference>
<evidence type="ECO:0000256" key="1">
    <source>
        <dbReference type="ARBA" id="ARBA00022603"/>
    </source>
</evidence>
<dbReference type="InterPro" id="IPR003726">
    <property type="entry name" value="HCY_dom"/>
</dbReference>
<dbReference type="InterPro" id="IPR051486">
    <property type="entry name" value="Hcy_S-methyltransferase"/>
</dbReference>
<dbReference type="PANTHER" id="PTHR46015:SF1">
    <property type="entry name" value="HOMOCYSTEINE S-METHYLTRANSFERASE-LIKE ISOFORM 1"/>
    <property type="match status" value="1"/>
</dbReference>
<dbReference type="GO" id="GO:0032259">
    <property type="term" value="P:methylation"/>
    <property type="evidence" value="ECO:0007669"/>
    <property type="project" value="UniProtKB-KW"/>
</dbReference>
<dbReference type="EMBL" id="UINC01056840">
    <property type="protein sequence ID" value="SVB77346.1"/>
    <property type="molecule type" value="Genomic_DNA"/>
</dbReference>
<feature type="non-terminal residue" evidence="6">
    <location>
        <position position="261"/>
    </location>
</feature>
<evidence type="ECO:0000259" key="5">
    <source>
        <dbReference type="PROSITE" id="PS50970"/>
    </source>
</evidence>
<sequence length="261" mass="28176">MFDKGYEVRKDPLSDIFEQQGAVVLDGGLATLLEARGHKLDPHLWSAKMLIDSPDEIRVAHRLFLDAGADCVTTATYQASYEGFARLGLGPSDVDKLLILSVTLAQDAVNEFQSDAPRVNHRPSPLVGASIGPYGAFLADGSEYDGRYGVSSEGLTHFHDRRFTCLATAGVDLMAFETIPSLNEARVLLDLLGKSAELWGWMSFSCRDGGHLSDGTSIETAVELCNSAENLVGVGVNCTAPRFVSELIGRIKSKTDKLVLV</sequence>
<dbReference type="PROSITE" id="PS50970">
    <property type="entry name" value="HCY"/>
    <property type="match status" value="1"/>
</dbReference>
<evidence type="ECO:0000256" key="4">
    <source>
        <dbReference type="ARBA" id="ARBA00022833"/>
    </source>
</evidence>
<name>A0A382GQF2_9ZZZZ</name>
<organism evidence="6">
    <name type="scientific">marine metagenome</name>
    <dbReference type="NCBI Taxonomy" id="408172"/>
    <lineage>
        <taxon>unclassified sequences</taxon>
        <taxon>metagenomes</taxon>
        <taxon>ecological metagenomes</taxon>
    </lineage>
</organism>
<dbReference type="GO" id="GO:0046872">
    <property type="term" value="F:metal ion binding"/>
    <property type="evidence" value="ECO:0007669"/>
    <property type="project" value="UniProtKB-KW"/>
</dbReference>
<evidence type="ECO:0000256" key="2">
    <source>
        <dbReference type="ARBA" id="ARBA00022679"/>
    </source>
</evidence>
<reference evidence="6" key="1">
    <citation type="submission" date="2018-05" db="EMBL/GenBank/DDBJ databases">
        <authorList>
            <person name="Lanie J.A."/>
            <person name="Ng W.-L."/>
            <person name="Kazmierczak K.M."/>
            <person name="Andrzejewski T.M."/>
            <person name="Davidsen T.M."/>
            <person name="Wayne K.J."/>
            <person name="Tettelin H."/>
            <person name="Glass J.I."/>
            <person name="Rusch D."/>
            <person name="Podicherti R."/>
            <person name="Tsui H.-C.T."/>
            <person name="Winkler M.E."/>
        </authorList>
    </citation>
    <scope>NUCLEOTIDE SEQUENCE</scope>
</reference>
<evidence type="ECO:0000313" key="6">
    <source>
        <dbReference type="EMBL" id="SVB77346.1"/>
    </source>
</evidence>
<keyword evidence="4" id="KW-0862">Zinc</keyword>
<dbReference type="GO" id="GO:0033528">
    <property type="term" value="P:S-methylmethionine cycle"/>
    <property type="evidence" value="ECO:0007669"/>
    <property type="project" value="TreeGrafter"/>
</dbReference>
<dbReference type="Gene3D" id="3.20.20.330">
    <property type="entry name" value="Homocysteine-binding-like domain"/>
    <property type="match status" value="1"/>
</dbReference>
<proteinExistence type="predicted"/>
<dbReference type="NCBIfam" id="NF007020">
    <property type="entry name" value="PRK09485.1"/>
    <property type="match status" value="1"/>
</dbReference>
<feature type="domain" description="Hcy-binding" evidence="5">
    <location>
        <begin position="11"/>
        <end position="261"/>
    </location>
</feature>
<dbReference type="GO" id="GO:0008898">
    <property type="term" value="F:S-adenosylmethionine-homocysteine S-methyltransferase activity"/>
    <property type="evidence" value="ECO:0007669"/>
    <property type="project" value="TreeGrafter"/>
</dbReference>
<dbReference type="SUPFAM" id="SSF82282">
    <property type="entry name" value="Homocysteine S-methyltransferase"/>
    <property type="match status" value="1"/>
</dbReference>
<accession>A0A382GQF2</accession>
<dbReference type="InterPro" id="IPR036589">
    <property type="entry name" value="HCY_dom_sf"/>
</dbReference>
<keyword evidence="3" id="KW-0479">Metal-binding</keyword>
<gene>
    <name evidence="6" type="ORF">METZ01_LOCUS230200</name>
</gene>
<dbReference type="PANTHER" id="PTHR46015">
    <property type="entry name" value="ZGC:172121"/>
    <property type="match status" value="1"/>
</dbReference>
<keyword evidence="2" id="KW-0808">Transferase</keyword>
<evidence type="ECO:0000256" key="3">
    <source>
        <dbReference type="ARBA" id="ARBA00022723"/>
    </source>
</evidence>
<dbReference type="AlphaFoldDB" id="A0A382GQF2"/>
<protein>
    <recommendedName>
        <fullName evidence="5">Hcy-binding domain-containing protein</fullName>
    </recommendedName>
</protein>